<proteinExistence type="predicted"/>
<gene>
    <name evidence="2" type="ORF">CFK41_05200</name>
</gene>
<evidence type="ECO:0000256" key="1">
    <source>
        <dbReference type="SAM" id="Phobius"/>
    </source>
</evidence>
<dbReference type="KEGG" id="bgg:CFK41_05200"/>
<accession>A0A291GVM9</accession>
<reference evidence="2 3" key="1">
    <citation type="journal article" date="2014" name="Int. J. Syst. Evol. Microbiol.">
        <title>Brachybacterium ginsengisoli sp. nov., isolated from soil of a ginseng field.</title>
        <authorList>
            <person name="Hoang V.A."/>
            <person name="Kim Y.J."/>
            <person name="Nguyen N.L."/>
            <person name="Yang D.C."/>
        </authorList>
    </citation>
    <scope>NUCLEOTIDE SEQUENCE [LARGE SCALE GENOMIC DNA]</scope>
    <source>
        <strain evidence="2 3">DCY80</strain>
    </source>
</reference>
<organism evidence="2 3">
    <name type="scientific">Brachybacterium ginsengisoli</name>
    <dbReference type="NCBI Taxonomy" id="1331682"/>
    <lineage>
        <taxon>Bacteria</taxon>
        <taxon>Bacillati</taxon>
        <taxon>Actinomycetota</taxon>
        <taxon>Actinomycetes</taxon>
        <taxon>Micrococcales</taxon>
        <taxon>Dermabacteraceae</taxon>
        <taxon>Brachybacterium</taxon>
    </lineage>
</organism>
<dbReference type="OrthoDB" id="3240470at2"/>
<dbReference type="AlphaFoldDB" id="A0A291GVM9"/>
<feature type="transmembrane region" description="Helical" evidence="1">
    <location>
        <begin position="54"/>
        <end position="77"/>
    </location>
</feature>
<dbReference type="RefSeq" id="WP_096798707.1">
    <property type="nucleotide sequence ID" value="NZ_CP023564.1"/>
</dbReference>
<keyword evidence="1" id="KW-0812">Transmembrane</keyword>
<dbReference type="EMBL" id="CP023564">
    <property type="protein sequence ID" value="ATG54238.1"/>
    <property type="molecule type" value="Genomic_DNA"/>
</dbReference>
<dbReference type="Proteomes" id="UP000217889">
    <property type="component" value="Chromosome"/>
</dbReference>
<feature type="transmembrane region" description="Helical" evidence="1">
    <location>
        <begin position="132"/>
        <end position="158"/>
    </location>
</feature>
<sequence>MTMQTVRRTLIIILEAGLLLALLACVFLQTVVVPTALADEALIDPVVARSQGALTAIGILGIACFEAVLIATGMLLRHSWNDSIFTKRPFLWVDVTIGACLLAAGLSLAAALTDVLAPVTLATTATEGSETGTGLGLLIAGTIGAATGIAGALVVAVMRDLLKRAVTLRQELDEVI</sequence>
<keyword evidence="3" id="KW-1185">Reference proteome</keyword>
<keyword evidence="1" id="KW-1133">Transmembrane helix</keyword>
<evidence type="ECO:0008006" key="4">
    <source>
        <dbReference type="Google" id="ProtNLM"/>
    </source>
</evidence>
<dbReference type="Pfam" id="PF11188">
    <property type="entry name" value="DUF2975"/>
    <property type="match status" value="1"/>
</dbReference>
<keyword evidence="1" id="KW-0472">Membrane</keyword>
<dbReference type="InterPro" id="IPR021354">
    <property type="entry name" value="DUF2975"/>
</dbReference>
<protein>
    <recommendedName>
        <fullName evidence="4">DUF2975 domain-containing protein</fullName>
    </recommendedName>
</protein>
<evidence type="ECO:0000313" key="3">
    <source>
        <dbReference type="Proteomes" id="UP000217889"/>
    </source>
</evidence>
<name>A0A291GVM9_9MICO</name>
<evidence type="ECO:0000313" key="2">
    <source>
        <dbReference type="EMBL" id="ATG54238.1"/>
    </source>
</evidence>
<feature type="transmembrane region" description="Helical" evidence="1">
    <location>
        <begin position="89"/>
        <end position="112"/>
    </location>
</feature>